<organism evidence="2 3">
    <name type="scientific">Anaerobutyricum soehngenii</name>
    <dbReference type="NCBI Taxonomy" id="105843"/>
    <lineage>
        <taxon>Bacteria</taxon>
        <taxon>Bacillati</taxon>
        <taxon>Bacillota</taxon>
        <taxon>Clostridia</taxon>
        <taxon>Lachnospirales</taxon>
        <taxon>Lachnospiraceae</taxon>
        <taxon>Anaerobutyricum</taxon>
    </lineage>
</organism>
<keyword evidence="1" id="KW-0472">Membrane</keyword>
<feature type="transmembrane region" description="Helical" evidence="1">
    <location>
        <begin position="428"/>
        <end position="448"/>
    </location>
</feature>
<keyword evidence="1" id="KW-1133">Transmembrane helix</keyword>
<comment type="caution">
    <text evidence="2">The sequence shown here is derived from an EMBL/GenBank/DDBJ whole genome shotgun (WGS) entry which is preliminary data.</text>
</comment>
<evidence type="ECO:0000256" key="1">
    <source>
        <dbReference type="SAM" id="Phobius"/>
    </source>
</evidence>
<gene>
    <name evidence="2" type="ORF">FYJ25_06965</name>
</gene>
<keyword evidence="1" id="KW-0812">Transmembrane</keyword>
<evidence type="ECO:0008006" key="4">
    <source>
        <dbReference type="Google" id="ProtNLM"/>
    </source>
</evidence>
<dbReference type="EMBL" id="VULP01000011">
    <property type="protein sequence ID" value="MSU82101.1"/>
    <property type="molecule type" value="Genomic_DNA"/>
</dbReference>
<sequence length="454" mass="53142">MSERFLYTIWNRLPFRFRQRLKQNVKRNMQEQYAESEQELYKRTEQFLLKQGKIILTEVMIGGLLLAVVLAWHIFKPDYILLKRNPFGQGTKQVQISLQKGNKKKQIQYKLEEQKISLKERQKVYQAFFKQLKKEMRGRNPSLYKVSEALNLPESIAGYPFEITYELPEDGSVHLDGTLSEEVQTPLHKGERYSRYIIVTAHYREYKEKRKYKISIVPKEASSRKSAFYQVQKYLKRTEKASRHESDVKIVSSYGEAKIRAGQQEAGGRGAAVLFLVTCLCIPVHNYLKLKEEGERHRKEAEKDFPVIVHLLTLYMGAGLSFLSAVRRIGFHYQEQKEADAKQKKYAFERVLLMEQQMNNGMSQKEACQNWGMQFHSEAYQKLALILVQSFTKGSKEASTMMEAEEREAFQRRVERARQEGEEAATRLLFPMIVLLCQVILLVMYPALIRFQGF</sequence>
<name>A0A6N7XZ49_9FIRM</name>
<proteinExistence type="predicted"/>
<accession>A0A6N7XZ49</accession>
<dbReference type="Proteomes" id="UP000433359">
    <property type="component" value="Unassembled WGS sequence"/>
</dbReference>
<evidence type="ECO:0000313" key="3">
    <source>
        <dbReference type="Proteomes" id="UP000433359"/>
    </source>
</evidence>
<feature type="transmembrane region" description="Helical" evidence="1">
    <location>
        <begin position="308"/>
        <end position="326"/>
    </location>
</feature>
<feature type="transmembrane region" description="Helical" evidence="1">
    <location>
        <begin position="54"/>
        <end position="75"/>
    </location>
</feature>
<dbReference type="RefSeq" id="WP_154580883.1">
    <property type="nucleotide sequence ID" value="NZ_VULP01000011.1"/>
</dbReference>
<dbReference type="AlphaFoldDB" id="A0A6N7XZ49"/>
<protein>
    <recommendedName>
        <fullName evidence="4">Type II secretion system protein GspF domain-containing protein</fullName>
    </recommendedName>
</protein>
<evidence type="ECO:0000313" key="2">
    <source>
        <dbReference type="EMBL" id="MSU82101.1"/>
    </source>
</evidence>
<reference evidence="2 3" key="1">
    <citation type="submission" date="2019-08" db="EMBL/GenBank/DDBJ databases">
        <title>In-depth cultivation of the pig gut microbiome towards novel bacterial diversity and tailored functional studies.</title>
        <authorList>
            <person name="Wylensek D."/>
            <person name="Hitch T.C.A."/>
            <person name="Clavel T."/>
        </authorList>
    </citation>
    <scope>NUCLEOTIDE SEQUENCE [LARGE SCALE GENOMIC DNA]</scope>
    <source>
        <strain evidence="2 3">BSM-383-APC-4H</strain>
    </source>
</reference>